<feature type="region of interest" description="Disordered" evidence="1">
    <location>
        <begin position="15"/>
        <end position="101"/>
    </location>
</feature>
<dbReference type="RefSeq" id="WP_174332515.1">
    <property type="nucleotide sequence ID" value="NZ_CAXOME010000001.1"/>
</dbReference>
<proteinExistence type="predicted"/>
<evidence type="ECO:0000256" key="1">
    <source>
        <dbReference type="SAM" id="MobiDB-lite"/>
    </source>
</evidence>
<reference evidence="2" key="1">
    <citation type="submission" date="2024-02" db="EMBL/GenBank/DDBJ databases">
        <authorList>
            <consortium name="Clinical and Environmental Microbiology Branch: Whole genome sequencing antimicrobial resistance pathogens in the healthcare setting"/>
        </authorList>
    </citation>
    <scope>NUCLEOTIDE SEQUENCE</scope>
    <source>
        <strain evidence="2">2023GN-00102</strain>
    </source>
</reference>
<accession>A0AAI9HG41</accession>
<feature type="compositionally biased region" description="Basic and acidic residues" evidence="1">
    <location>
        <begin position="44"/>
        <end position="95"/>
    </location>
</feature>
<name>A0AAI9HG41_CITFR</name>
<evidence type="ECO:0000313" key="2">
    <source>
        <dbReference type="EMBL" id="EMN4144553.1"/>
    </source>
</evidence>
<dbReference type="AlphaFoldDB" id="A0AAI9HG41"/>
<organism evidence="2">
    <name type="scientific">Citrobacter freundii</name>
    <dbReference type="NCBI Taxonomy" id="546"/>
    <lineage>
        <taxon>Bacteria</taxon>
        <taxon>Pseudomonadati</taxon>
        <taxon>Pseudomonadota</taxon>
        <taxon>Gammaproteobacteria</taxon>
        <taxon>Enterobacterales</taxon>
        <taxon>Enterobacteriaceae</taxon>
        <taxon>Citrobacter</taxon>
        <taxon>Citrobacter freundii complex</taxon>
    </lineage>
</organism>
<feature type="compositionally biased region" description="Low complexity" evidence="1">
    <location>
        <begin position="17"/>
        <end position="43"/>
    </location>
</feature>
<comment type="caution">
    <text evidence="2">The sequence shown here is derived from an EMBL/GenBank/DDBJ whole genome shotgun (WGS) entry which is preliminary data.</text>
</comment>
<sequence length="234" mass="25218">MNLFERLLHRRLCNEQPADGGAAPAPSESSAPAADAPAPAADPAKTEGDKPQPGTEGDKPQEDKPADGEKTADKPDDKEQKQEGAPEKYEFKPAEGQELDTAALEQFEPIARELNLTNEQAQKMVDLYGTKIMPMVQKQQVEAWQKTTEQWAADVKADKEIGGDKLTGNLSAAQRALAQFGTPELKEYLEGTGLGNHPELVKAFVKVGKAMSEDGMVTGKESGQRSAAEVLYGK</sequence>
<dbReference type="EMBL" id="ABKLER030000006">
    <property type="protein sequence ID" value="EMN4144553.1"/>
    <property type="molecule type" value="Genomic_DNA"/>
</dbReference>
<protein>
    <submittedName>
        <fullName evidence="2">Peptidase</fullName>
    </submittedName>
</protein>
<gene>
    <name evidence="2" type="ORF">PQQ21_001792</name>
</gene>